<dbReference type="InParanoid" id="A0A1Y1UT57"/>
<sequence length="131" mass="14797">MIGVSPRLFLTGRVFLCIYLTRSSVDPVLMPHMLPKVKRMIKIGAYQIGWPGARRQDATDQTSRRRKRGRREGEHALQPVSALPPAEQRPGTKSFFFNLESPDCDPPPVSSTSPFFRRNPPGSHAQPACRW</sequence>
<reference evidence="2 3" key="1">
    <citation type="submission" date="2017-03" db="EMBL/GenBank/DDBJ databases">
        <title>Widespread Adenine N6-methylation of Active Genes in Fungi.</title>
        <authorList>
            <consortium name="DOE Joint Genome Institute"/>
            <person name="Mondo S.J."/>
            <person name="Dannebaum R.O."/>
            <person name="Kuo R.C."/>
            <person name="Louie K.B."/>
            <person name="Bewick A.J."/>
            <person name="Labutti K."/>
            <person name="Haridas S."/>
            <person name="Kuo A."/>
            <person name="Salamov A."/>
            <person name="Ahrendt S.R."/>
            <person name="Lau R."/>
            <person name="Bowen B.P."/>
            <person name="Lipzen A."/>
            <person name="Sullivan W."/>
            <person name="Andreopoulos W.B."/>
            <person name="Clum A."/>
            <person name="Lindquist E."/>
            <person name="Daum C."/>
            <person name="Northen T.R."/>
            <person name="Ramamoorthy G."/>
            <person name="Schmitz R.J."/>
            <person name="Gryganskyi A."/>
            <person name="Culley D."/>
            <person name="Magnuson J."/>
            <person name="James T.Y."/>
            <person name="O'Malley M.A."/>
            <person name="Stajich J.E."/>
            <person name="Spatafora J.W."/>
            <person name="Visel A."/>
            <person name="Grigoriev I.V."/>
        </authorList>
    </citation>
    <scope>NUCLEOTIDE SEQUENCE [LARGE SCALE GENOMIC DNA]</scope>
    <source>
        <strain evidence="2 3">NRRL Y-17943</strain>
    </source>
</reference>
<gene>
    <name evidence="2" type="ORF">BD324DRAFT_43572</name>
</gene>
<protein>
    <submittedName>
        <fullName evidence="2">Uncharacterized protein</fullName>
    </submittedName>
</protein>
<dbReference type="Proteomes" id="UP000193218">
    <property type="component" value="Unassembled WGS sequence"/>
</dbReference>
<proteinExistence type="predicted"/>
<dbReference type="RefSeq" id="XP_021874811.1">
    <property type="nucleotide sequence ID" value="XM_022012779.1"/>
</dbReference>
<dbReference type="GeneID" id="33554587"/>
<accession>A0A1Y1UT57</accession>
<evidence type="ECO:0000313" key="3">
    <source>
        <dbReference type="Proteomes" id="UP000193218"/>
    </source>
</evidence>
<comment type="caution">
    <text evidence="2">The sequence shown here is derived from an EMBL/GenBank/DDBJ whole genome shotgun (WGS) entry which is preliminary data.</text>
</comment>
<organism evidence="2 3">
    <name type="scientific">Kockovaella imperatae</name>
    <dbReference type="NCBI Taxonomy" id="4999"/>
    <lineage>
        <taxon>Eukaryota</taxon>
        <taxon>Fungi</taxon>
        <taxon>Dikarya</taxon>
        <taxon>Basidiomycota</taxon>
        <taxon>Agaricomycotina</taxon>
        <taxon>Tremellomycetes</taxon>
        <taxon>Tremellales</taxon>
        <taxon>Cuniculitremaceae</taxon>
        <taxon>Kockovaella</taxon>
    </lineage>
</organism>
<name>A0A1Y1UT57_9TREE</name>
<dbReference type="EMBL" id="NBSH01000001">
    <property type="protein sequence ID" value="ORX41132.1"/>
    <property type="molecule type" value="Genomic_DNA"/>
</dbReference>
<evidence type="ECO:0000313" key="2">
    <source>
        <dbReference type="EMBL" id="ORX41132.1"/>
    </source>
</evidence>
<keyword evidence="3" id="KW-1185">Reference proteome</keyword>
<evidence type="ECO:0000256" key="1">
    <source>
        <dbReference type="SAM" id="MobiDB-lite"/>
    </source>
</evidence>
<dbReference type="AlphaFoldDB" id="A0A1Y1UT57"/>
<feature type="region of interest" description="Disordered" evidence="1">
    <location>
        <begin position="52"/>
        <end position="131"/>
    </location>
</feature>